<keyword evidence="6" id="KW-1185">Reference proteome</keyword>
<dbReference type="PANTHER" id="PTHR12215">
    <property type="entry name" value="PHOSPHOPANTETHEINE TRANSFERASE"/>
    <property type="match status" value="1"/>
</dbReference>
<evidence type="ECO:0000313" key="5">
    <source>
        <dbReference type="EMBL" id="NIJ52329.1"/>
    </source>
</evidence>
<dbReference type="SUPFAM" id="SSF56214">
    <property type="entry name" value="4'-phosphopantetheinyl transferase"/>
    <property type="match status" value="2"/>
</dbReference>
<feature type="domain" description="4'-phosphopantetheinyl transferase N-terminal" evidence="4">
    <location>
        <begin position="34"/>
        <end position="115"/>
    </location>
</feature>
<evidence type="ECO:0000256" key="1">
    <source>
        <dbReference type="ARBA" id="ARBA00010990"/>
    </source>
</evidence>
<proteinExistence type="inferred from homology"/>
<dbReference type="Gene3D" id="3.90.470.20">
    <property type="entry name" value="4'-phosphopantetheinyl transferase domain"/>
    <property type="match status" value="2"/>
</dbReference>
<gene>
    <name evidence="5" type="ORF">FHS68_001485</name>
</gene>
<dbReference type="GO" id="GO:0016740">
    <property type="term" value="F:transferase activity"/>
    <property type="evidence" value="ECO:0007669"/>
    <property type="project" value="UniProtKB-KW"/>
</dbReference>
<accession>A0ABX0UJX4</accession>
<dbReference type="EMBL" id="JAASQJ010000001">
    <property type="protein sequence ID" value="NIJ52329.1"/>
    <property type="molecule type" value="Genomic_DNA"/>
</dbReference>
<dbReference type="Pfam" id="PF01648">
    <property type="entry name" value="ACPS"/>
    <property type="match status" value="1"/>
</dbReference>
<dbReference type="InterPro" id="IPR037143">
    <property type="entry name" value="4-PPantetheinyl_Trfase_dom_sf"/>
</dbReference>
<evidence type="ECO:0000259" key="4">
    <source>
        <dbReference type="Pfam" id="PF22624"/>
    </source>
</evidence>
<dbReference type="Pfam" id="PF22624">
    <property type="entry name" value="AASDHPPT_N"/>
    <property type="match status" value="1"/>
</dbReference>
<feature type="domain" description="4'-phosphopantetheinyl transferase" evidence="3">
    <location>
        <begin position="121"/>
        <end position="192"/>
    </location>
</feature>
<dbReference type="EC" id="2.7.8.-" evidence="5"/>
<evidence type="ECO:0000313" key="6">
    <source>
        <dbReference type="Proteomes" id="UP001179181"/>
    </source>
</evidence>
<evidence type="ECO:0000259" key="3">
    <source>
        <dbReference type="Pfam" id="PF01648"/>
    </source>
</evidence>
<dbReference type="InterPro" id="IPR050559">
    <property type="entry name" value="P-Pant_transferase_sf"/>
</dbReference>
<sequence length="231" mass="26350">MPMILSPILSLAEIDIYLTRFSEIKSSNLVDFHKLLSEDELLRLDLIKSKEAKYAYIASRGLLRKIICCNFQLDNNSLDFSYSSDGKPRFSCLTSPSAESKKFNLSHSGDYFILAIGEVELGIDIQFTGGNILFYRMLHNILDKQEMSEFSKLPLHDQNKAFYRIWSRKESVLKYLGKGLSYPMPKIMASLSPNIEVDLFLINSGSTGRAITRDLDFQLKNYVSAITWYVG</sequence>
<organism evidence="5 6">
    <name type="scientific">Dyadobacter arcticus</name>
    <dbReference type="NCBI Taxonomy" id="1078754"/>
    <lineage>
        <taxon>Bacteria</taxon>
        <taxon>Pseudomonadati</taxon>
        <taxon>Bacteroidota</taxon>
        <taxon>Cytophagia</taxon>
        <taxon>Cytophagales</taxon>
        <taxon>Spirosomataceae</taxon>
        <taxon>Dyadobacter</taxon>
    </lineage>
</organism>
<dbReference type="RefSeq" id="WP_167268544.1">
    <property type="nucleotide sequence ID" value="NZ_JAASQJ010000001.1"/>
</dbReference>
<evidence type="ECO:0000256" key="2">
    <source>
        <dbReference type="ARBA" id="ARBA00022679"/>
    </source>
</evidence>
<comment type="similarity">
    <text evidence="1">Belongs to the P-Pant transferase superfamily. Gsp/Sfp/HetI/AcpT family.</text>
</comment>
<keyword evidence="2 5" id="KW-0808">Transferase</keyword>
<protein>
    <submittedName>
        <fullName evidence="5">4'-phosphopantetheinyl transferase</fullName>
        <ecNumber evidence="5">2.7.8.-</ecNumber>
    </submittedName>
</protein>
<dbReference type="Proteomes" id="UP001179181">
    <property type="component" value="Unassembled WGS sequence"/>
</dbReference>
<comment type="caution">
    <text evidence="5">The sequence shown here is derived from an EMBL/GenBank/DDBJ whole genome shotgun (WGS) entry which is preliminary data.</text>
</comment>
<dbReference type="InterPro" id="IPR008278">
    <property type="entry name" value="4-PPantetheinyl_Trfase_dom"/>
</dbReference>
<dbReference type="PANTHER" id="PTHR12215:SF10">
    <property type="entry name" value="L-AMINOADIPATE-SEMIALDEHYDE DEHYDROGENASE-PHOSPHOPANTETHEINYL TRANSFERASE"/>
    <property type="match status" value="1"/>
</dbReference>
<reference evidence="5 6" key="1">
    <citation type="submission" date="2020-03" db="EMBL/GenBank/DDBJ databases">
        <title>Genomic Encyclopedia of Type Strains, Phase IV (KMG-IV): sequencing the most valuable type-strain genomes for metagenomic binning, comparative biology and taxonomic classification.</title>
        <authorList>
            <person name="Goeker M."/>
        </authorList>
    </citation>
    <scope>NUCLEOTIDE SEQUENCE [LARGE SCALE GENOMIC DNA]</scope>
    <source>
        <strain evidence="5 6">DSM 102865</strain>
    </source>
</reference>
<name>A0ABX0UJX4_9BACT</name>
<dbReference type="InterPro" id="IPR055066">
    <property type="entry name" value="AASDHPPT_N"/>
</dbReference>